<keyword evidence="6" id="KW-0119">Carbohydrate metabolism</keyword>
<evidence type="ECO:0000313" key="10">
    <source>
        <dbReference type="Proteomes" id="UP000669887"/>
    </source>
</evidence>
<evidence type="ECO:0000259" key="8">
    <source>
        <dbReference type="Pfam" id="PF21269"/>
    </source>
</evidence>
<evidence type="ECO:0000256" key="6">
    <source>
        <dbReference type="ARBA" id="ARBA00023277"/>
    </source>
</evidence>
<dbReference type="SUPFAM" id="SSF53756">
    <property type="entry name" value="UDP-Glycosyltransferase/glycogen phosphorylase"/>
    <property type="match status" value="1"/>
</dbReference>
<keyword evidence="5" id="KW-0808">Transferase</keyword>
<dbReference type="Proteomes" id="UP000669887">
    <property type="component" value="Unassembled WGS sequence"/>
</dbReference>
<keyword evidence="4" id="KW-0328">Glycosyltransferase</keyword>
<accession>A0AAW4JIW8</accession>
<dbReference type="EMBL" id="JAGFVQ010000007">
    <property type="protein sequence ID" value="MBO4139753.1"/>
    <property type="molecule type" value="Genomic_DNA"/>
</dbReference>
<dbReference type="RefSeq" id="WP_208576674.1">
    <property type="nucleotide sequence ID" value="NZ_JAGFVQ010000007.1"/>
</dbReference>
<evidence type="ECO:0000256" key="5">
    <source>
        <dbReference type="ARBA" id="ARBA00022679"/>
    </source>
</evidence>
<dbReference type="Pfam" id="PF21269">
    <property type="entry name" value="TreT_GT1"/>
    <property type="match status" value="1"/>
</dbReference>
<dbReference type="InterPro" id="IPR049438">
    <property type="entry name" value="TreT_GT1"/>
</dbReference>
<dbReference type="PANTHER" id="PTHR47779">
    <property type="entry name" value="SYNTHASE (CCG-9), PUTATIVE (AFU_ORTHOLOGUE AFUA_3G12100)-RELATED"/>
    <property type="match status" value="1"/>
</dbReference>
<evidence type="ECO:0000313" key="9">
    <source>
        <dbReference type="EMBL" id="MBO4139753.1"/>
    </source>
</evidence>
<proteinExistence type="inferred from homology"/>
<evidence type="ECO:0000256" key="3">
    <source>
        <dbReference type="ARBA" id="ARBA00022526"/>
    </source>
</evidence>
<comment type="caution">
    <text evidence="9">The sequence shown here is derived from an EMBL/GenBank/DDBJ whole genome shotgun (WGS) entry which is preliminary data.</text>
</comment>
<sequence length="469" mass="49805">MREVTVGTADLAAYQQILGPERSAALRSGAERLAGLLGGRTVWNVNSTAAGGGVAELLHSLVPLATALGLPVRWLVIDGDPRFFAVTKRLCTLVYGSPGDGGPTGEPEQEHYRRVLRANSEDLAGFVRPGDVVVVHEAQPAGLVPAVAEMGARVVYRAHTGCDVPNENTARGWAFLRPYVEKADASVFLIADHVQGWAPNPHVIAPSIDPCSPKNVTLSPAETVEVLRAAGVLSGGSGRPVTVSRGGPPVEIRHPVVAVRDGAPPDAGAAMVVQVSRWDRLKDMAGVLRSFVAADVPDSYLTLAGSDVTGVSDDPEAAEMFDECRREWAQLPQSIRARVQLLCLPMTDMRENALVVNALQQHATVVVQKSLAEGFGLTATEAMWKARPVLANAVGGLRTQVVPDESGLLLEPSDTAGAAASIARVLGDPQLAAHLGAGARRRVREHYLPDRHLLRWGRLIENLLPEGGR</sequence>
<reference evidence="9" key="1">
    <citation type="submission" date="2021-03" db="EMBL/GenBank/DDBJ databases">
        <title>X isolated from Micromonospora tulbaghiae.</title>
        <authorList>
            <person name="Stennett H.L."/>
        </authorList>
    </citation>
    <scope>NUCLEOTIDE SEQUENCE</scope>
    <source>
        <strain evidence="9">28M1-20</strain>
    </source>
</reference>
<dbReference type="InterPro" id="IPR052078">
    <property type="entry name" value="Trehalose_Metab_GTase"/>
</dbReference>
<dbReference type="GO" id="GO:0016757">
    <property type="term" value="F:glycosyltransferase activity"/>
    <property type="evidence" value="ECO:0007669"/>
    <property type="project" value="UniProtKB-KW"/>
</dbReference>
<gene>
    <name evidence="9" type="ORF">J5U46_06285</name>
</gene>
<feature type="domain" description="Trehalose synthase N-terminal" evidence="8">
    <location>
        <begin position="44"/>
        <end position="194"/>
    </location>
</feature>
<dbReference type="GO" id="GO:0006006">
    <property type="term" value="P:glucose metabolic process"/>
    <property type="evidence" value="ECO:0007669"/>
    <property type="project" value="UniProtKB-KW"/>
</dbReference>
<evidence type="ECO:0000256" key="2">
    <source>
        <dbReference type="ARBA" id="ARBA00011738"/>
    </source>
</evidence>
<organism evidence="9 10">
    <name type="scientific">Micromonospora tulbaghiae</name>
    <dbReference type="NCBI Taxonomy" id="479978"/>
    <lineage>
        <taxon>Bacteria</taxon>
        <taxon>Bacillati</taxon>
        <taxon>Actinomycetota</taxon>
        <taxon>Actinomycetes</taxon>
        <taxon>Micromonosporales</taxon>
        <taxon>Micromonosporaceae</taxon>
        <taxon>Micromonospora</taxon>
    </lineage>
</organism>
<evidence type="ECO:0000256" key="1">
    <source>
        <dbReference type="ARBA" id="ARBA00009481"/>
    </source>
</evidence>
<keyword evidence="3" id="KW-0313">Glucose metabolism</keyword>
<dbReference type="Gene3D" id="3.40.50.2000">
    <property type="entry name" value="Glycogen Phosphorylase B"/>
    <property type="match status" value="2"/>
</dbReference>
<protein>
    <submittedName>
        <fullName evidence="9">Glycosyltransferase</fullName>
    </submittedName>
</protein>
<name>A0AAW4JIW8_9ACTN</name>
<dbReference type="PANTHER" id="PTHR47779:SF1">
    <property type="entry name" value="SYNTHASE (CCG-9), PUTATIVE (AFU_ORTHOLOGUE AFUA_3G12100)-RELATED"/>
    <property type="match status" value="1"/>
</dbReference>
<evidence type="ECO:0000259" key="7">
    <source>
        <dbReference type="Pfam" id="PF00534"/>
    </source>
</evidence>
<comment type="subunit">
    <text evidence="2">Homodimer.</text>
</comment>
<evidence type="ECO:0000256" key="4">
    <source>
        <dbReference type="ARBA" id="ARBA00022676"/>
    </source>
</evidence>
<comment type="similarity">
    <text evidence="1">Belongs to the glycosyltransferase group 1 family. Glycosyltransferase 4 subfamily.</text>
</comment>
<dbReference type="AlphaFoldDB" id="A0AAW4JIW8"/>
<dbReference type="InterPro" id="IPR001296">
    <property type="entry name" value="Glyco_trans_1"/>
</dbReference>
<dbReference type="Pfam" id="PF00534">
    <property type="entry name" value="Glycos_transf_1"/>
    <property type="match status" value="1"/>
</dbReference>
<feature type="domain" description="Glycosyl transferase family 1" evidence="7">
    <location>
        <begin position="357"/>
        <end position="441"/>
    </location>
</feature>